<comment type="subcellular location">
    <subcellularLocation>
        <location evidence="1">Cell membrane</location>
        <topology evidence="1">Peripheral membrane protein</topology>
        <orientation evidence="1">Cytoplasmic side</orientation>
    </subcellularLocation>
</comment>
<evidence type="ECO:0000313" key="11">
    <source>
        <dbReference type="EMBL" id="MBM3318717.1"/>
    </source>
</evidence>
<comment type="similarity">
    <text evidence="2">Belongs to the FliJ family.</text>
</comment>
<dbReference type="GO" id="GO:0006935">
    <property type="term" value="P:chemotaxis"/>
    <property type="evidence" value="ECO:0007669"/>
    <property type="project" value="UniProtKB-KW"/>
</dbReference>
<name>A0A937XEC7_UNCEI</name>
<dbReference type="GO" id="GO:0015031">
    <property type="term" value="P:protein transport"/>
    <property type="evidence" value="ECO:0007669"/>
    <property type="project" value="UniProtKB-KW"/>
</dbReference>
<dbReference type="GO" id="GO:0044781">
    <property type="term" value="P:bacterial-type flagellum organization"/>
    <property type="evidence" value="ECO:0007669"/>
    <property type="project" value="UniProtKB-KW"/>
</dbReference>
<dbReference type="InterPro" id="IPR012823">
    <property type="entry name" value="Flagell_FliJ"/>
</dbReference>
<keyword evidence="11" id="KW-0282">Flagellum</keyword>
<evidence type="ECO:0000256" key="1">
    <source>
        <dbReference type="ARBA" id="ARBA00004413"/>
    </source>
</evidence>
<evidence type="ECO:0000256" key="7">
    <source>
        <dbReference type="ARBA" id="ARBA00022795"/>
    </source>
</evidence>
<protein>
    <recommendedName>
        <fullName evidence="3">Flagellar FliJ protein</fullName>
    </recommendedName>
</protein>
<gene>
    <name evidence="11" type="ORF">FJY75_12775</name>
</gene>
<keyword evidence="4" id="KW-0813">Transport</keyword>
<accession>A0A937XEC7</accession>
<comment type="caution">
    <text evidence="11">The sequence shown here is derived from an EMBL/GenBank/DDBJ whole genome shotgun (WGS) entry which is preliminary data.</text>
</comment>
<keyword evidence="11" id="KW-0966">Cell projection</keyword>
<keyword evidence="8" id="KW-0653">Protein transport</keyword>
<dbReference type="Pfam" id="PF02050">
    <property type="entry name" value="FliJ"/>
    <property type="match status" value="1"/>
</dbReference>
<evidence type="ECO:0000256" key="9">
    <source>
        <dbReference type="ARBA" id="ARBA00023136"/>
    </source>
</evidence>
<reference evidence="11" key="1">
    <citation type="submission" date="2019-03" db="EMBL/GenBank/DDBJ databases">
        <title>Lake Tanganyika Metagenome-Assembled Genomes (MAGs).</title>
        <authorList>
            <person name="Tran P."/>
        </authorList>
    </citation>
    <scope>NUCLEOTIDE SEQUENCE</scope>
    <source>
        <strain evidence="11">M_DeepCast_400m_m2_100</strain>
    </source>
</reference>
<dbReference type="GO" id="GO:0005886">
    <property type="term" value="C:plasma membrane"/>
    <property type="evidence" value="ECO:0007669"/>
    <property type="project" value="UniProtKB-SubCell"/>
</dbReference>
<evidence type="ECO:0000256" key="4">
    <source>
        <dbReference type="ARBA" id="ARBA00022448"/>
    </source>
</evidence>
<keyword evidence="10" id="KW-1006">Bacterial flagellum protein export</keyword>
<keyword evidence="9" id="KW-0472">Membrane</keyword>
<keyword evidence="6" id="KW-0145">Chemotaxis</keyword>
<keyword evidence="5" id="KW-1003">Cell membrane</keyword>
<keyword evidence="7" id="KW-1005">Bacterial flagellum biogenesis</keyword>
<dbReference type="InterPro" id="IPR053716">
    <property type="entry name" value="Flag_assembly_chemotaxis_eff"/>
</dbReference>
<organism evidence="11 12">
    <name type="scientific">Eiseniibacteriota bacterium</name>
    <dbReference type="NCBI Taxonomy" id="2212470"/>
    <lineage>
        <taxon>Bacteria</taxon>
        <taxon>Candidatus Eiseniibacteriota</taxon>
    </lineage>
</organism>
<evidence type="ECO:0000256" key="8">
    <source>
        <dbReference type="ARBA" id="ARBA00022927"/>
    </source>
</evidence>
<dbReference type="AlphaFoldDB" id="A0A937XEC7"/>
<evidence type="ECO:0000313" key="12">
    <source>
        <dbReference type="Proteomes" id="UP000748308"/>
    </source>
</evidence>
<evidence type="ECO:0000256" key="6">
    <source>
        <dbReference type="ARBA" id="ARBA00022500"/>
    </source>
</evidence>
<dbReference type="GO" id="GO:0071973">
    <property type="term" value="P:bacterial-type flagellum-dependent cell motility"/>
    <property type="evidence" value="ECO:0007669"/>
    <property type="project" value="InterPro"/>
</dbReference>
<evidence type="ECO:0000256" key="5">
    <source>
        <dbReference type="ARBA" id="ARBA00022475"/>
    </source>
</evidence>
<keyword evidence="11" id="KW-0969">Cilium</keyword>
<evidence type="ECO:0000256" key="2">
    <source>
        <dbReference type="ARBA" id="ARBA00010004"/>
    </source>
</evidence>
<dbReference type="Gene3D" id="1.10.287.1700">
    <property type="match status" value="1"/>
</dbReference>
<proteinExistence type="inferred from homology"/>
<dbReference type="GO" id="GO:0009288">
    <property type="term" value="C:bacterial-type flagellum"/>
    <property type="evidence" value="ECO:0007669"/>
    <property type="project" value="InterPro"/>
</dbReference>
<dbReference type="EMBL" id="VGIY01000457">
    <property type="protein sequence ID" value="MBM3318717.1"/>
    <property type="molecule type" value="Genomic_DNA"/>
</dbReference>
<evidence type="ECO:0000256" key="3">
    <source>
        <dbReference type="ARBA" id="ARBA00020392"/>
    </source>
</evidence>
<dbReference type="Proteomes" id="UP000748308">
    <property type="component" value="Unassembled WGS sequence"/>
</dbReference>
<sequence>MKKFRFALHGLERIREIEVDRARARLADSERARQAEEEGIMRLDAALAAGAGACPRQGRLDGAALAAEDRYLGALRDRREEAVGRLGAWIRTVESDRRRFTRARQERQAVERLRERRYLEFVQEVLREEGRELDEVAGVRHRRLTAREAA</sequence>
<evidence type="ECO:0000256" key="10">
    <source>
        <dbReference type="ARBA" id="ARBA00023225"/>
    </source>
</evidence>